<proteinExistence type="predicted"/>
<feature type="domain" description="NACHT" evidence="4">
    <location>
        <begin position="215"/>
        <end position="362"/>
    </location>
</feature>
<dbReference type="Proteomes" id="UP001221413">
    <property type="component" value="Unassembled WGS sequence"/>
</dbReference>
<dbReference type="SUPFAM" id="SSF52540">
    <property type="entry name" value="P-loop containing nucleoside triphosphate hydrolases"/>
    <property type="match status" value="1"/>
</dbReference>
<dbReference type="InterPro" id="IPR007111">
    <property type="entry name" value="NACHT_NTPase"/>
</dbReference>
<evidence type="ECO:0000256" key="1">
    <source>
        <dbReference type="ARBA" id="ARBA00022737"/>
    </source>
</evidence>
<dbReference type="InterPro" id="IPR027417">
    <property type="entry name" value="P-loop_NTPase"/>
</dbReference>
<evidence type="ECO:0000313" key="5">
    <source>
        <dbReference type="EMBL" id="KAJ6263478.1"/>
    </source>
</evidence>
<dbReference type="InterPro" id="IPR001680">
    <property type="entry name" value="WD40_rpt"/>
</dbReference>
<keyword evidence="3" id="KW-0175">Coiled coil</keyword>
<dbReference type="Pfam" id="PF00400">
    <property type="entry name" value="WD40"/>
    <property type="match status" value="2"/>
</dbReference>
<dbReference type="EMBL" id="JAQGDS010000002">
    <property type="protein sequence ID" value="KAJ6263478.1"/>
    <property type="molecule type" value="Genomic_DNA"/>
</dbReference>
<accession>A0AAD6J2Z2</accession>
<feature type="repeat" description="WD" evidence="2">
    <location>
        <begin position="746"/>
        <end position="773"/>
    </location>
</feature>
<organism evidence="5 6">
    <name type="scientific">Drechslerella dactyloides</name>
    <name type="common">Nematode-trapping fungus</name>
    <name type="synonym">Arthrobotrys dactyloides</name>
    <dbReference type="NCBI Taxonomy" id="74499"/>
    <lineage>
        <taxon>Eukaryota</taxon>
        <taxon>Fungi</taxon>
        <taxon>Dikarya</taxon>
        <taxon>Ascomycota</taxon>
        <taxon>Pezizomycotina</taxon>
        <taxon>Orbiliomycetes</taxon>
        <taxon>Orbiliales</taxon>
        <taxon>Orbiliaceae</taxon>
        <taxon>Drechslerella</taxon>
    </lineage>
</organism>
<dbReference type="InterPro" id="IPR015943">
    <property type="entry name" value="WD40/YVTN_repeat-like_dom_sf"/>
</dbReference>
<dbReference type="PROSITE" id="PS50082">
    <property type="entry name" value="WD_REPEATS_2"/>
    <property type="match status" value="1"/>
</dbReference>
<evidence type="ECO:0000259" key="4">
    <source>
        <dbReference type="PROSITE" id="PS50837"/>
    </source>
</evidence>
<dbReference type="InterPro" id="IPR056884">
    <property type="entry name" value="NPHP3-like_N"/>
</dbReference>
<protein>
    <submittedName>
        <fullName evidence="5">Vegetative incompatibility protein</fullName>
    </submittedName>
</protein>
<comment type="caution">
    <text evidence="5">The sequence shown here is derived from an EMBL/GenBank/DDBJ whole genome shotgun (WGS) entry which is preliminary data.</text>
</comment>
<name>A0AAD6J2Z2_DREDA</name>
<dbReference type="PROSITE" id="PS50837">
    <property type="entry name" value="NACHT"/>
    <property type="match status" value="1"/>
</dbReference>
<dbReference type="PANTHER" id="PTHR10039:SF15">
    <property type="entry name" value="NACHT DOMAIN-CONTAINING PROTEIN"/>
    <property type="match status" value="1"/>
</dbReference>
<dbReference type="Gene3D" id="2.130.10.10">
    <property type="entry name" value="YVTN repeat-like/Quinoprotein amine dehydrogenase"/>
    <property type="match status" value="2"/>
</dbReference>
<dbReference type="Gene3D" id="3.40.50.300">
    <property type="entry name" value="P-loop containing nucleotide triphosphate hydrolases"/>
    <property type="match status" value="1"/>
</dbReference>
<sequence length="1157" mass="130245">MEIVGGVASTVALVEIAGKIGLASAKYITEVKDAKTDAQRILKEAQIFSILLNDVNEKLAGPFGEILAASQTLKNALEESKETLQSLMQKLEQGLSQYSDEGQTSPSKHKRSSFIRKLVKDLKSPALKWPFRRKEVDKIIGNLRELKTTITLALQIDHISFSVSEDQRRRIEQLPIARDAIFGSSADQFESQCLPETRIEVLREIEDWAQSQGKAVFWLCGMAGTGKSTIARTVAQHFADRGQLGASFFFKRSEAERASASKFFPTLAYSLANRKPALIQHISKELEKSPDIANRAFAEQFEKLIFQPLSKIPTDSSTTAIVIDALDECENEQEIPLILDCLVRVNHLKNGGLRIFVTSRPDYVPLKWFNKNRTVGSDSYQDFILHNVKMTAIEHDILVFLNHELGRIQEENNLKQDWPGDDAITKLLRIAVPLFISAATICRFIDDKISPPSERLQTILSSPTSPGDVPELYMIYRTIFQQLLLDRKRSNSTDAAIHDQIRKIIGTIVILQFPLSRQAISDLIGVDQELIKYRLGSLHSILRVPDSPDLPLETFHLSLQNFLLDPNQENQTPFWVNETEMHKRLAIECISLMSQSLMKNICKLKFPGVYRADIKPGVVEQYITPAVGYACQHWVHHLKRGQYELNENDQVYKFLQEHLLHWLEATSLLEVSSKNIYLINDLESLNSTVLYKFSYPQTPIPSISFSPDDSVVALGAKDVNETTALRLVSVDNQSTCLLAQKFFSNIISLAFSPDGSRLASGSNIAKVGIWDMSLEITDSSSSGKHDLLAASPGNTIVSPDGMLFVTCHPNRRLIRMWNMRTGTAKEIITGNTDYGSLRFSPDSKRLAAATYDSIKLWECASGKLIYDWPVTWDGNKGAVTFLRPRLISFSPDGRYISSLSNTQYGGNSPIRHTIWDTSTLESVCGILDSAMTREFSLDGHRLASVLGSHVQLWALPEGDLLAKFDLLYDMTYGKAPLVKFSPDSKRVAGWSDLKQLVEIRDSTSGDFLQNLVTDDFIVSLMAFSPDNKHFAAGSFSNQHIRIWDTTSGDLIKEFQCPLSQLSFSHDGLELDLGYGSISVQDALYNPDFQPETHVLYPSRLTHYGEWLLWKGQRLFWFTDQYRPVKFHAHGTLCMFDCFSSYFGIFEVDEDLLEPLFL</sequence>
<dbReference type="SMART" id="SM00320">
    <property type="entry name" value="WD40"/>
    <property type="match status" value="4"/>
</dbReference>
<dbReference type="AlphaFoldDB" id="A0AAD6J2Z2"/>
<evidence type="ECO:0000256" key="2">
    <source>
        <dbReference type="PROSITE-ProRule" id="PRU00221"/>
    </source>
</evidence>
<dbReference type="PANTHER" id="PTHR10039">
    <property type="entry name" value="AMELOGENIN"/>
    <property type="match status" value="1"/>
</dbReference>
<keyword evidence="6" id="KW-1185">Reference proteome</keyword>
<dbReference type="SUPFAM" id="SSF50998">
    <property type="entry name" value="Quinoprotein alcohol dehydrogenase-like"/>
    <property type="match status" value="1"/>
</dbReference>
<dbReference type="Pfam" id="PF24883">
    <property type="entry name" value="NPHP3_N"/>
    <property type="match status" value="1"/>
</dbReference>
<keyword evidence="2" id="KW-0853">WD repeat</keyword>
<dbReference type="InterPro" id="IPR011047">
    <property type="entry name" value="Quinoprotein_ADH-like_sf"/>
</dbReference>
<feature type="coiled-coil region" evidence="3">
    <location>
        <begin position="70"/>
        <end position="101"/>
    </location>
</feature>
<keyword evidence="1" id="KW-0677">Repeat</keyword>
<evidence type="ECO:0000313" key="6">
    <source>
        <dbReference type="Proteomes" id="UP001221413"/>
    </source>
</evidence>
<evidence type="ECO:0000256" key="3">
    <source>
        <dbReference type="SAM" id="Coils"/>
    </source>
</evidence>
<reference evidence="5" key="1">
    <citation type="submission" date="2023-01" db="EMBL/GenBank/DDBJ databases">
        <title>The chitinases involved in constricting ring structure development in the nematode-trapping fungus Drechslerella dactyloides.</title>
        <authorList>
            <person name="Wang R."/>
            <person name="Zhang L."/>
            <person name="Tang P."/>
            <person name="Li S."/>
            <person name="Liang L."/>
        </authorList>
    </citation>
    <scope>NUCLEOTIDE SEQUENCE</scope>
    <source>
        <strain evidence="5">YMF1.00031</strain>
    </source>
</reference>
<gene>
    <name evidence="5" type="ORF">Dda_2042</name>
</gene>